<dbReference type="Gene3D" id="2.30.110.20">
    <property type="entry name" value="Hcp1-like"/>
    <property type="match status" value="1"/>
</dbReference>
<name>A0A158B341_9BURK</name>
<dbReference type="OrthoDB" id="5066999at2"/>
<dbReference type="Proteomes" id="UP000054911">
    <property type="component" value="Unassembled WGS sequence"/>
</dbReference>
<proteinExistence type="predicted"/>
<reference evidence="1" key="1">
    <citation type="submission" date="2016-01" db="EMBL/GenBank/DDBJ databases">
        <authorList>
            <person name="Peeters C."/>
        </authorList>
    </citation>
    <scope>NUCLEOTIDE SEQUENCE [LARGE SCALE GENOMIC DNA]</scope>
    <source>
        <strain evidence="1">LMG 29323</strain>
    </source>
</reference>
<comment type="caution">
    <text evidence="1">The sequence shown here is derived from an EMBL/GenBank/DDBJ whole genome shotgun (WGS) entry which is preliminary data.</text>
</comment>
<dbReference type="Pfam" id="PF05638">
    <property type="entry name" value="T6SS_HCP"/>
    <property type="match status" value="1"/>
</dbReference>
<dbReference type="InterPro" id="IPR036624">
    <property type="entry name" value="Hcp1-lik_sf"/>
</dbReference>
<protein>
    <submittedName>
        <fullName evidence="1">Hcp1 family type VI secretion system effector</fullName>
    </submittedName>
</protein>
<dbReference type="STRING" id="1777141.AWB80_02975"/>
<dbReference type="RefSeq" id="WP_061175435.1">
    <property type="nucleotide sequence ID" value="NZ_FCOE02000008.1"/>
</dbReference>
<dbReference type="PANTHER" id="PTHR36152:SF5">
    <property type="entry name" value="PROTEIN HCP1"/>
    <property type="match status" value="1"/>
</dbReference>
<dbReference type="SUPFAM" id="SSF141452">
    <property type="entry name" value="Hcp1-like"/>
    <property type="match status" value="1"/>
</dbReference>
<dbReference type="InterPro" id="IPR053165">
    <property type="entry name" value="HSI-I_assembly_Hcp1"/>
</dbReference>
<dbReference type="AlphaFoldDB" id="A0A158B341"/>
<evidence type="ECO:0000313" key="1">
    <source>
        <dbReference type="EMBL" id="SAK64146.1"/>
    </source>
</evidence>
<sequence length="163" mass="18040">MSDTNIFMKIAGVKGEAAAAGHVGEIDVLSWQWEMHQDARGESRHKRATIENMNFVQRVNLASSSLLQMLLQNTVASEGVLTVLAPNAQSSTTPLGKIIPPKPTLQIFMKKVMVHRIVPYGTAYGHFENVVISFEEFKREYTPQSIEGVACGVATVLYRMCDD</sequence>
<evidence type="ECO:0000313" key="2">
    <source>
        <dbReference type="Proteomes" id="UP000054911"/>
    </source>
</evidence>
<dbReference type="PANTHER" id="PTHR36152">
    <property type="entry name" value="CYTOPLASMIC PROTEIN-RELATED"/>
    <property type="match status" value="1"/>
</dbReference>
<organism evidence="1 2">
    <name type="scientific">Caballeronia pedi</name>
    <dbReference type="NCBI Taxonomy" id="1777141"/>
    <lineage>
        <taxon>Bacteria</taxon>
        <taxon>Pseudomonadati</taxon>
        <taxon>Pseudomonadota</taxon>
        <taxon>Betaproteobacteria</taxon>
        <taxon>Burkholderiales</taxon>
        <taxon>Burkholderiaceae</taxon>
        <taxon>Caballeronia</taxon>
    </lineage>
</organism>
<dbReference type="EMBL" id="FCOE02000008">
    <property type="protein sequence ID" value="SAK64146.1"/>
    <property type="molecule type" value="Genomic_DNA"/>
</dbReference>
<dbReference type="InterPro" id="IPR008514">
    <property type="entry name" value="T6SS_Hcp"/>
</dbReference>
<accession>A0A158B341</accession>
<gene>
    <name evidence="1" type="ORF">AWB80_02975</name>
</gene>
<keyword evidence="2" id="KW-1185">Reference proteome</keyword>